<feature type="region of interest" description="Disordered" evidence="1">
    <location>
        <begin position="200"/>
        <end position="247"/>
    </location>
</feature>
<dbReference type="Proteomes" id="UP000722791">
    <property type="component" value="Unassembled WGS sequence"/>
</dbReference>
<sequence>MIAFVQDSEKPVDAQDALEEVASIKAHAIECLSVASSYQSLSELEDFFKPGELALTRWSRPNVVPSDILNNPIFEGDELNAVVEEEREHEEPLAPAGSDVVGPCVGRFATGSPEPEQPAELVQEGARPEGAFHLADSSASTCPSDTTTAIASNPAAATTASAAGNVSAPVANTNTPASDIANVAFLTIPASIERVAEVTGAPGSGETSVSEPHLEPPAQPPTAESVARSEPVESMASEASAVATPPEVEITQPAECSLSGSTGAVAAPKPAAEEAIEAASAAAHAALPINMATSGAPSAVIAPAIDVAVLAAIGTAAMVAVVPTVETPAAGTDAKDVSNASTAARVHVAMGREMASALSGAEAPVVATTDATATSAPSVDSIVDGATAATGADPLFAGYVQTAKTPQLPPTLGLSEMQPVADTLVPSATKAAPGDADEAPAAPVVEDTAPVATEPKASVAAALSSEVNHAEDSAARQEAAAEAVSAMDRSIVAHHEAMKAQTGTANAVDPRNKSTNEGEVIVAEIVATAMRRAVAAAETAKRVSASEVETFNDTKISPVASVPVPVALPSTPVLDAADRLKSHRVLDADMYFSEEEELTTARKTPPLASRTGTADTVEYSPGGDSLGDTARSTVKAQKSLLVDTVGGEAAVGKTIGETAASGADATAGSEAPSSPAGTVGEASGGSVDPAKAVTATATVNGKDSLAATTNPVKKSKTKQKDAAARVKTGFLSCFTCFGGSSAQ</sequence>
<feature type="region of interest" description="Disordered" evidence="1">
    <location>
        <begin position="594"/>
        <end position="629"/>
    </location>
</feature>
<reference evidence="2" key="1">
    <citation type="journal article" date="2021" name="Proc. Natl. Acad. Sci. U.S.A.">
        <title>Three genomes in the algal genus Volvox reveal the fate of a haploid sex-determining region after a transition to homothallism.</title>
        <authorList>
            <person name="Yamamoto K."/>
            <person name="Hamaji T."/>
            <person name="Kawai-Toyooka H."/>
            <person name="Matsuzaki R."/>
            <person name="Takahashi F."/>
            <person name="Nishimura Y."/>
            <person name="Kawachi M."/>
            <person name="Noguchi H."/>
            <person name="Minakuchi Y."/>
            <person name="Umen J.G."/>
            <person name="Toyoda A."/>
            <person name="Nozaki H."/>
        </authorList>
    </citation>
    <scope>NUCLEOTIDE SEQUENCE</scope>
    <source>
        <strain evidence="2">NIES-3785</strain>
    </source>
</reference>
<protein>
    <submittedName>
        <fullName evidence="2">Uncharacterized protein</fullName>
    </submittedName>
</protein>
<feature type="compositionally biased region" description="Low complexity" evidence="1">
    <location>
        <begin position="232"/>
        <end position="243"/>
    </location>
</feature>
<gene>
    <name evidence="2" type="ORF">Vretimale_3179</name>
</gene>
<accession>A0A8J4D898</accession>
<comment type="caution">
    <text evidence="2">The sequence shown here is derived from an EMBL/GenBank/DDBJ whole genome shotgun (WGS) entry which is preliminary data.</text>
</comment>
<feature type="region of interest" description="Disordered" evidence="1">
    <location>
        <begin position="661"/>
        <end position="688"/>
    </location>
</feature>
<name>A0A8J4D898_9CHLO</name>
<organism evidence="2 3">
    <name type="scientific">Volvox reticuliferus</name>
    <dbReference type="NCBI Taxonomy" id="1737510"/>
    <lineage>
        <taxon>Eukaryota</taxon>
        <taxon>Viridiplantae</taxon>
        <taxon>Chlorophyta</taxon>
        <taxon>core chlorophytes</taxon>
        <taxon>Chlorophyceae</taxon>
        <taxon>CS clade</taxon>
        <taxon>Chlamydomonadales</taxon>
        <taxon>Volvocaceae</taxon>
        <taxon>Volvox</taxon>
    </lineage>
</organism>
<evidence type="ECO:0000313" key="3">
    <source>
        <dbReference type="Proteomes" id="UP000722791"/>
    </source>
</evidence>
<dbReference type="EMBL" id="BNCQ01000004">
    <property type="protein sequence ID" value="GIL97542.1"/>
    <property type="molecule type" value="Genomic_DNA"/>
</dbReference>
<feature type="compositionally biased region" description="Low complexity" evidence="1">
    <location>
        <begin position="661"/>
        <end position="671"/>
    </location>
</feature>
<evidence type="ECO:0000313" key="2">
    <source>
        <dbReference type="EMBL" id="GIL97542.1"/>
    </source>
</evidence>
<proteinExistence type="predicted"/>
<evidence type="ECO:0000256" key="1">
    <source>
        <dbReference type="SAM" id="MobiDB-lite"/>
    </source>
</evidence>
<dbReference type="AlphaFoldDB" id="A0A8J4D898"/>